<dbReference type="GO" id="GO:0010484">
    <property type="term" value="F:histone H3 acetyltransferase activity"/>
    <property type="evidence" value="ECO:0007669"/>
    <property type="project" value="TreeGrafter"/>
</dbReference>
<dbReference type="PANTHER" id="PTHR45750">
    <property type="entry name" value="GH11602P"/>
    <property type="match status" value="1"/>
</dbReference>
<name>M2QYW7_CERS8</name>
<feature type="domain" description="Bromo" evidence="13">
    <location>
        <begin position="291"/>
        <end position="361"/>
    </location>
</feature>
<dbReference type="InterPro" id="IPR016181">
    <property type="entry name" value="Acyl_CoA_acyltransferase"/>
</dbReference>
<dbReference type="Pfam" id="PF00583">
    <property type="entry name" value="Acetyltransf_1"/>
    <property type="match status" value="1"/>
</dbReference>
<dbReference type="InterPro" id="IPR037800">
    <property type="entry name" value="GCN5"/>
</dbReference>
<dbReference type="EC" id="2.3.1.48" evidence="3"/>
<dbReference type="EMBL" id="KB445796">
    <property type="protein sequence ID" value="EMD37340.1"/>
    <property type="molecule type" value="Genomic_DNA"/>
</dbReference>
<dbReference type="HOGENOM" id="CLU_015741_1_1_1"/>
<evidence type="ECO:0000256" key="4">
    <source>
        <dbReference type="ARBA" id="ARBA00022679"/>
    </source>
</evidence>
<dbReference type="GO" id="GO:0000123">
    <property type="term" value="C:histone acetyltransferase complex"/>
    <property type="evidence" value="ECO:0007669"/>
    <property type="project" value="TreeGrafter"/>
</dbReference>
<dbReference type="CDD" id="cd04301">
    <property type="entry name" value="NAT_SF"/>
    <property type="match status" value="1"/>
</dbReference>
<keyword evidence="10" id="KW-0539">Nucleus</keyword>
<keyword evidence="16" id="KW-1185">Reference proteome</keyword>
<reference evidence="15 16" key="1">
    <citation type="journal article" date="2012" name="Proc. Natl. Acad. Sci. U.S.A.">
        <title>Comparative genomics of Ceriporiopsis subvermispora and Phanerochaete chrysosporium provide insight into selective ligninolysis.</title>
        <authorList>
            <person name="Fernandez-Fueyo E."/>
            <person name="Ruiz-Duenas F.J."/>
            <person name="Ferreira P."/>
            <person name="Floudas D."/>
            <person name="Hibbett D.S."/>
            <person name="Canessa P."/>
            <person name="Larrondo L.F."/>
            <person name="James T.Y."/>
            <person name="Seelenfreund D."/>
            <person name="Lobos S."/>
            <person name="Polanco R."/>
            <person name="Tello M."/>
            <person name="Honda Y."/>
            <person name="Watanabe T."/>
            <person name="Watanabe T."/>
            <person name="Ryu J.S."/>
            <person name="Kubicek C.P."/>
            <person name="Schmoll M."/>
            <person name="Gaskell J."/>
            <person name="Hammel K.E."/>
            <person name="St John F.J."/>
            <person name="Vanden Wymelenberg A."/>
            <person name="Sabat G."/>
            <person name="Splinter BonDurant S."/>
            <person name="Syed K."/>
            <person name="Yadav J.S."/>
            <person name="Doddapaneni H."/>
            <person name="Subramanian V."/>
            <person name="Lavin J.L."/>
            <person name="Oguiza J.A."/>
            <person name="Perez G."/>
            <person name="Pisabarro A.G."/>
            <person name="Ramirez L."/>
            <person name="Santoyo F."/>
            <person name="Master E."/>
            <person name="Coutinho P.M."/>
            <person name="Henrissat B."/>
            <person name="Lombard V."/>
            <person name="Magnuson J.K."/>
            <person name="Kuees U."/>
            <person name="Hori C."/>
            <person name="Igarashi K."/>
            <person name="Samejima M."/>
            <person name="Held B.W."/>
            <person name="Barry K.W."/>
            <person name="LaButti K.M."/>
            <person name="Lapidus A."/>
            <person name="Lindquist E.A."/>
            <person name="Lucas S.M."/>
            <person name="Riley R."/>
            <person name="Salamov A.A."/>
            <person name="Hoffmeister D."/>
            <person name="Schwenk D."/>
            <person name="Hadar Y."/>
            <person name="Yarden O."/>
            <person name="de Vries R.P."/>
            <person name="Wiebenga A."/>
            <person name="Stenlid J."/>
            <person name="Eastwood D."/>
            <person name="Grigoriev I.V."/>
            <person name="Berka R.M."/>
            <person name="Blanchette R.A."/>
            <person name="Kersten P."/>
            <person name="Martinez A.T."/>
            <person name="Vicuna R."/>
            <person name="Cullen D."/>
        </authorList>
    </citation>
    <scope>NUCLEOTIDE SEQUENCE [LARGE SCALE GENOMIC DNA]</scope>
    <source>
        <strain evidence="15 16">B</strain>
    </source>
</reference>
<evidence type="ECO:0000256" key="5">
    <source>
        <dbReference type="ARBA" id="ARBA00022853"/>
    </source>
</evidence>
<evidence type="ECO:0000259" key="14">
    <source>
        <dbReference type="PROSITE" id="PS51186"/>
    </source>
</evidence>
<dbReference type="PANTHER" id="PTHR45750:SF3">
    <property type="entry name" value="HISTONE ACETYLTRANSFERASE"/>
    <property type="match status" value="1"/>
</dbReference>
<evidence type="ECO:0000313" key="15">
    <source>
        <dbReference type="EMBL" id="EMD37340.1"/>
    </source>
</evidence>
<dbReference type="PROSITE" id="PS00633">
    <property type="entry name" value="BROMODOMAIN_1"/>
    <property type="match status" value="1"/>
</dbReference>
<dbReference type="InterPro" id="IPR018359">
    <property type="entry name" value="Bromodomain_CS"/>
</dbReference>
<protein>
    <recommendedName>
        <fullName evidence="3">histone acetyltransferase</fullName>
        <ecNumber evidence="3">2.3.1.48</ecNumber>
    </recommendedName>
</protein>
<dbReference type="SMART" id="SM00297">
    <property type="entry name" value="BROMO"/>
    <property type="match status" value="1"/>
</dbReference>
<dbReference type="PRINTS" id="PR00503">
    <property type="entry name" value="BROMODOMAIN"/>
</dbReference>
<dbReference type="Proteomes" id="UP000016930">
    <property type="component" value="Unassembled WGS sequence"/>
</dbReference>
<dbReference type="InterPro" id="IPR036427">
    <property type="entry name" value="Bromodomain-like_sf"/>
</dbReference>
<keyword evidence="7 12" id="KW-0103">Bromodomain</keyword>
<evidence type="ECO:0000256" key="8">
    <source>
        <dbReference type="ARBA" id="ARBA00023159"/>
    </source>
</evidence>
<dbReference type="AlphaFoldDB" id="M2QYW7"/>
<dbReference type="Pfam" id="PF00439">
    <property type="entry name" value="Bromodomain"/>
    <property type="match status" value="1"/>
</dbReference>
<dbReference type="Gene3D" id="3.40.630.30">
    <property type="match status" value="1"/>
</dbReference>
<keyword evidence="11" id="KW-0012">Acyltransferase</keyword>
<dbReference type="SUPFAM" id="SSF55729">
    <property type="entry name" value="Acyl-CoA N-acyltransferases (Nat)"/>
    <property type="match status" value="1"/>
</dbReference>
<evidence type="ECO:0000256" key="12">
    <source>
        <dbReference type="PROSITE-ProRule" id="PRU00035"/>
    </source>
</evidence>
<dbReference type="PROSITE" id="PS50014">
    <property type="entry name" value="BROMODOMAIN_2"/>
    <property type="match status" value="1"/>
</dbReference>
<sequence>MLVVLRLQRCVTYVTIVGSLAHRLQQPGVKPEKAAHVELRKGIIQIVPVENDGKPRSLVLLTGLKTLFQKQLPKMPREYIARLVYDSNSRCLAIMKRGLKVVGGICFRPFPQRGFAEIVFFATTSVDQVKGYGSMLMDHFKQHIKEAYPGMMHFLTYADNYAVGYFRKQGFSKDITLDRSVWAGYIKDYEGGTIMQCTMLRKVNYLEARDLITQQREAILEKIREKSRSHIVYDGLPQFQEGVWDGRPLDPKDIPGLRESGWTPSMAALVSRPSGKSAERNAMEKLLSDLQGHPLSWPFLQPVNGEEVVDYYEVIKKPMDFNTMEHKLDTNQYPNLDAFLADAQLVFENCRTYNPDDSIYHKNSLKLEKFLKDQVKVYQLKKED</sequence>
<keyword evidence="6" id="KW-0805">Transcription regulation</keyword>
<evidence type="ECO:0000313" key="16">
    <source>
        <dbReference type="Proteomes" id="UP000016930"/>
    </source>
</evidence>
<feature type="domain" description="N-acetyltransferase" evidence="14">
    <location>
        <begin position="44"/>
        <end position="200"/>
    </location>
</feature>
<dbReference type="InterPro" id="IPR000182">
    <property type="entry name" value="GNAT_dom"/>
</dbReference>
<evidence type="ECO:0000259" key="13">
    <source>
        <dbReference type="PROSITE" id="PS50014"/>
    </source>
</evidence>
<organism evidence="15 16">
    <name type="scientific">Ceriporiopsis subvermispora (strain B)</name>
    <name type="common">White-rot fungus</name>
    <name type="synonym">Gelatoporia subvermispora</name>
    <dbReference type="NCBI Taxonomy" id="914234"/>
    <lineage>
        <taxon>Eukaryota</taxon>
        <taxon>Fungi</taxon>
        <taxon>Dikarya</taxon>
        <taxon>Basidiomycota</taxon>
        <taxon>Agaricomycotina</taxon>
        <taxon>Agaricomycetes</taxon>
        <taxon>Polyporales</taxon>
        <taxon>Gelatoporiaceae</taxon>
        <taxon>Gelatoporia</taxon>
    </lineage>
</organism>
<proteinExistence type="inferred from homology"/>
<evidence type="ECO:0000256" key="11">
    <source>
        <dbReference type="ARBA" id="ARBA00023315"/>
    </source>
</evidence>
<comment type="subcellular location">
    <subcellularLocation>
        <location evidence="1">Nucleus</location>
    </subcellularLocation>
</comment>
<evidence type="ECO:0000256" key="1">
    <source>
        <dbReference type="ARBA" id="ARBA00004123"/>
    </source>
</evidence>
<evidence type="ECO:0000256" key="7">
    <source>
        <dbReference type="ARBA" id="ARBA00023117"/>
    </source>
</evidence>
<evidence type="ECO:0000256" key="9">
    <source>
        <dbReference type="ARBA" id="ARBA00023163"/>
    </source>
</evidence>
<dbReference type="Gene3D" id="1.20.920.10">
    <property type="entry name" value="Bromodomain-like"/>
    <property type="match status" value="1"/>
</dbReference>
<keyword evidence="5" id="KW-0156">Chromatin regulator</keyword>
<dbReference type="GO" id="GO:0045944">
    <property type="term" value="P:positive regulation of transcription by RNA polymerase II"/>
    <property type="evidence" value="ECO:0007669"/>
    <property type="project" value="TreeGrafter"/>
</dbReference>
<accession>M2QYW7</accession>
<dbReference type="OrthoDB" id="1937912at2759"/>
<dbReference type="SUPFAM" id="SSF47370">
    <property type="entry name" value="Bromodomain"/>
    <property type="match status" value="1"/>
</dbReference>
<evidence type="ECO:0000256" key="3">
    <source>
        <dbReference type="ARBA" id="ARBA00013184"/>
    </source>
</evidence>
<dbReference type="InterPro" id="IPR001487">
    <property type="entry name" value="Bromodomain"/>
</dbReference>
<comment type="similarity">
    <text evidence="2">Belongs to the acetyltransferase family. GCN5 subfamily.</text>
</comment>
<dbReference type="STRING" id="914234.M2QYW7"/>
<evidence type="ECO:0000256" key="6">
    <source>
        <dbReference type="ARBA" id="ARBA00023015"/>
    </source>
</evidence>
<dbReference type="GO" id="GO:0005634">
    <property type="term" value="C:nucleus"/>
    <property type="evidence" value="ECO:0007669"/>
    <property type="project" value="UniProtKB-SubCell"/>
</dbReference>
<dbReference type="PROSITE" id="PS51186">
    <property type="entry name" value="GNAT"/>
    <property type="match status" value="1"/>
</dbReference>
<evidence type="ECO:0000256" key="2">
    <source>
        <dbReference type="ARBA" id="ARBA00008607"/>
    </source>
</evidence>
<keyword evidence="9" id="KW-0804">Transcription</keyword>
<dbReference type="CDD" id="cd05509">
    <property type="entry name" value="Bromo_gcn5_like"/>
    <property type="match status" value="1"/>
</dbReference>
<keyword evidence="8" id="KW-0010">Activator</keyword>
<gene>
    <name evidence="15" type="ORF">CERSUDRAFT_50046</name>
</gene>
<evidence type="ECO:0000256" key="10">
    <source>
        <dbReference type="ARBA" id="ARBA00023242"/>
    </source>
</evidence>
<keyword evidence="4" id="KW-0808">Transferase</keyword>